<dbReference type="InterPro" id="IPR000524">
    <property type="entry name" value="Tscrpt_reg_HTH_GntR"/>
</dbReference>
<evidence type="ECO:0000256" key="2">
    <source>
        <dbReference type="ARBA" id="ARBA00023125"/>
    </source>
</evidence>
<evidence type="ECO:0000256" key="1">
    <source>
        <dbReference type="ARBA" id="ARBA00023015"/>
    </source>
</evidence>
<keyword evidence="2" id="KW-0238">DNA-binding</keyword>
<proteinExistence type="predicted"/>
<dbReference type="PRINTS" id="PR00035">
    <property type="entry name" value="HTHGNTR"/>
</dbReference>
<keyword evidence="3" id="KW-0804">Transcription</keyword>
<dbReference type="InterPro" id="IPR011711">
    <property type="entry name" value="GntR_C"/>
</dbReference>
<reference evidence="5 6" key="1">
    <citation type="journal article" date="2021" name="Int. J. Syst. Evol. Microbiol.">
        <title>Salipiger mangrovisoli sp. nov., isolated from mangrove soil and the proposal for the reclassification of Paraphaeobacter pallidus as Salipiger pallidus comb. nov.</title>
        <authorList>
            <person name="Du J."/>
            <person name="Liu Y."/>
            <person name="Pei T."/>
            <person name="Deng M.R."/>
            <person name="Zhu H."/>
        </authorList>
    </citation>
    <scope>NUCLEOTIDE SEQUENCE [LARGE SCALE GENOMIC DNA]</scope>
    <source>
        <strain evidence="5 6">6D45A</strain>
    </source>
</reference>
<evidence type="ECO:0000313" key="6">
    <source>
        <dbReference type="Proteomes" id="UP000607796"/>
    </source>
</evidence>
<keyword evidence="1" id="KW-0805">Transcription regulation</keyword>
<dbReference type="InterPro" id="IPR036390">
    <property type="entry name" value="WH_DNA-bd_sf"/>
</dbReference>
<dbReference type="EMBL" id="JADFFK010000027">
    <property type="protein sequence ID" value="MBE9640189.1"/>
    <property type="molecule type" value="Genomic_DNA"/>
</dbReference>
<evidence type="ECO:0000256" key="3">
    <source>
        <dbReference type="ARBA" id="ARBA00023163"/>
    </source>
</evidence>
<dbReference type="Gene3D" id="1.20.120.530">
    <property type="entry name" value="GntR ligand-binding domain-like"/>
    <property type="match status" value="1"/>
</dbReference>
<keyword evidence="6" id="KW-1185">Reference proteome</keyword>
<name>A0ABR9X9B0_9RHOB</name>
<dbReference type="Proteomes" id="UP000607796">
    <property type="component" value="Unassembled WGS sequence"/>
</dbReference>
<accession>A0ABR9X9B0</accession>
<dbReference type="InterPro" id="IPR008920">
    <property type="entry name" value="TF_FadR/GntR_C"/>
</dbReference>
<dbReference type="SMART" id="SM00345">
    <property type="entry name" value="HTH_GNTR"/>
    <property type="match status" value="1"/>
</dbReference>
<dbReference type="SUPFAM" id="SSF48008">
    <property type="entry name" value="GntR ligand-binding domain-like"/>
    <property type="match status" value="1"/>
</dbReference>
<organism evidence="5 6">
    <name type="scientific">Salipiger mangrovisoli</name>
    <dbReference type="NCBI Taxonomy" id="2865933"/>
    <lineage>
        <taxon>Bacteria</taxon>
        <taxon>Pseudomonadati</taxon>
        <taxon>Pseudomonadota</taxon>
        <taxon>Alphaproteobacteria</taxon>
        <taxon>Rhodobacterales</taxon>
        <taxon>Roseobacteraceae</taxon>
        <taxon>Salipiger</taxon>
    </lineage>
</organism>
<protein>
    <submittedName>
        <fullName evidence="5">FadR family transcriptional regulator</fullName>
    </submittedName>
</protein>
<dbReference type="Gene3D" id="1.10.10.10">
    <property type="entry name" value="Winged helix-like DNA-binding domain superfamily/Winged helix DNA-binding domain"/>
    <property type="match status" value="1"/>
</dbReference>
<feature type="domain" description="HTH gntR-type" evidence="4">
    <location>
        <begin position="13"/>
        <end position="81"/>
    </location>
</feature>
<dbReference type="PANTHER" id="PTHR43537">
    <property type="entry name" value="TRANSCRIPTIONAL REGULATOR, GNTR FAMILY"/>
    <property type="match status" value="1"/>
</dbReference>
<dbReference type="SMART" id="SM00895">
    <property type="entry name" value="FCD"/>
    <property type="match status" value="1"/>
</dbReference>
<dbReference type="PROSITE" id="PS50949">
    <property type="entry name" value="HTH_GNTR"/>
    <property type="match status" value="1"/>
</dbReference>
<gene>
    <name evidence="5" type="ORF">IQ782_25385</name>
</gene>
<dbReference type="CDD" id="cd07377">
    <property type="entry name" value="WHTH_GntR"/>
    <property type="match status" value="1"/>
</dbReference>
<dbReference type="InterPro" id="IPR036388">
    <property type="entry name" value="WH-like_DNA-bd_sf"/>
</dbReference>
<sequence>MASASSQSAQRNRHLPDEIARGLQAQIAAGDLSVGDRLPSERELCSMYSVSRAVVREALSQLKSEGLVAARAGSGVYVTQQDATNAFRLQSFSLLDDTALAQAMELLITVETAATRIAARHRTEEDLKSIKRALIGMEYAVANDMLGDEEDYRFHQAIVEATHNPNFISLSKHLEASARSVIRRARINTRTNRPDLLEAVQDEHKKIFQAIELGDEAAASLAAEQHLSNAAARIQIYTASEKGT</sequence>
<dbReference type="Pfam" id="PF00392">
    <property type="entry name" value="GntR"/>
    <property type="match status" value="1"/>
</dbReference>
<dbReference type="SUPFAM" id="SSF46785">
    <property type="entry name" value="Winged helix' DNA-binding domain"/>
    <property type="match status" value="1"/>
</dbReference>
<evidence type="ECO:0000259" key="4">
    <source>
        <dbReference type="PROSITE" id="PS50949"/>
    </source>
</evidence>
<evidence type="ECO:0000313" key="5">
    <source>
        <dbReference type="EMBL" id="MBE9640189.1"/>
    </source>
</evidence>
<dbReference type="Pfam" id="PF07729">
    <property type="entry name" value="FCD"/>
    <property type="match status" value="1"/>
</dbReference>
<comment type="caution">
    <text evidence="5">The sequence shown here is derived from an EMBL/GenBank/DDBJ whole genome shotgun (WGS) entry which is preliminary data.</text>
</comment>
<dbReference type="PANTHER" id="PTHR43537:SF5">
    <property type="entry name" value="UXU OPERON TRANSCRIPTIONAL REGULATOR"/>
    <property type="match status" value="1"/>
</dbReference>